<reference evidence="1 4" key="3">
    <citation type="journal article" date="2022" name="G3 (Bethesda)">
        <title>Whole-genome sequence and methylome profiling of the almond [Prunus dulcis (Mill.) D.A. Webb] cultivar 'Nonpareil'.</title>
        <authorList>
            <person name="D'Amico-Willman K.M."/>
            <person name="Ouma W.Z."/>
            <person name="Meulia T."/>
            <person name="Sideli G.M."/>
            <person name="Gradziel T.M."/>
            <person name="Fresnedo-Ramirez J."/>
        </authorList>
    </citation>
    <scope>NUCLEOTIDE SEQUENCE [LARGE SCALE GENOMIC DNA]</scope>
    <source>
        <strain evidence="1">Clone GOH B32 T37-40</strain>
    </source>
</reference>
<dbReference type="EMBL" id="CABIKO010000003">
    <property type="protein sequence ID" value="VVA11334.1"/>
    <property type="molecule type" value="Genomic_DNA"/>
</dbReference>
<organism evidence="2 3">
    <name type="scientific">Prunus dulcis</name>
    <name type="common">Almond</name>
    <name type="synonym">Amygdalus dulcis</name>
    <dbReference type="NCBI Taxonomy" id="3755"/>
    <lineage>
        <taxon>Eukaryota</taxon>
        <taxon>Viridiplantae</taxon>
        <taxon>Streptophyta</taxon>
        <taxon>Embryophyta</taxon>
        <taxon>Tracheophyta</taxon>
        <taxon>Spermatophyta</taxon>
        <taxon>Magnoliopsida</taxon>
        <taxon>eudicotyledons</taxon>
        <taxon>Gunneridae</taxon>
        <taxon>Pentapetalae</taxon>
        <taxon>rosids</taxon>
        <taxon>fabids</taxon>
        <taxon>Rosales</taxon>
        <taxon>Rosaceae</taxon>
        <taxon>Amygdaloideae</taxon>
        <taxon>Amygdaleae</taxon>
        <taxon>Prunus</taxon>
    </lineage>
</organism>
<dbReference type="EMBL" id="JAJFAZ020000002">
    <property type="protein sequence ID" value="KAI5347238.1"/>
    <property type="molecule type" value="Genomic_DNA"/>
</dbReference>
<evidence type="ECO:0000313" key="1">
    <source>
        <dbReference type="EMBL" id="KAI5347238.1"/>
    </source>
</evidence>
<evidence type="ECO:0000313" key="2">
    <source>
        <dbReference type="EMBL" id="VVA11334.1"/>
    </source>
</evidence>
<dbReference type="Proteomes" id="UP000327085">
    <property type="component" value="Chromosome 2"/>
</dbReference>
<reference evidence="2" key="1">
    <citation type="submission" date="2019-07" db="EMBL/GenBank/DDBJ databases">
        <authorList>
            <person name="Alioto T."/>
            <person name="Alioto T."/>
            <person name="Gomez Garrido J."/>
        </authorList>
    </citation>
    <scope>NUCLEOTIDE SEQUENCE</scope>
</reference>
<gene>
    <name evidence="2" type="ORF">ALMOND_2B000178</name>
    <name evidence="1" type="ORF">L3X38_015117</name>
</gene>
<keyword evidence="4" id="KW-1185">Reference proteome</keyword>
<evidence type="ECO:0000313" key="4">
    <source>
        <dbReference type="Proteomes" id="UP001054821"/>
    </source>
</evidence>
<dbReference type="InParanoid" id="A0A5E4E6C1"/>
<accession>A0A5E4E6C1</accession>
<dbReference type="Gramene" id="VVA11334">
    <property type="protein sequence ID" value="VVA11334"/>
    <property type="gene ID" value="Prudul26B000178"/>
</dbReference>
<sequence length="124" mass="13928">MSDIKFGSINSHSRLRLTTLAGMWRIDELVYLVLQWDPSQISEGIQSWWLEFVWEKNGGELSPFHHGGRGNVEEAISSQPGAGNSDHHSSGEDIYLFNGNDCGSCPWRMGTPNFVYLHGQFSLT</sequence>
<reference evidence="3" key="2">
    <citation type="journal article" date="2020" name="Plant J.">
        <title>Transposons played a major role in the diversification between the closely related almond and peach genomes: results from the almond genome sequence.</title>
        <authorList>
            <person name="Alioto T."/>
            <person name="Alexiou K.G."/>
            <person name="Bardil A."/>
            <person name="Barteri F."/>
            <person name="Castanera R."/>
            <person name="Cruz F."/>
            <person name="Dhingra A."/>
            <person name="Duval H."/>
            <person name="Fernandez I Marti A."/>
            <person name="Frias L."/>
            <person name="Galan B."/>
            <person name="Garcia J.L."/>
            <person name="Howad W."/>
            <person name="Gomez-Garrido J."/>
            <person name="Gut M."/>
            <person name="Julca I."/>
            <person name="Morata J."/>
            <person name="Puigdomenech P."/>
            <person name="Ribeca P."/>
            <person name="Rubio Cabetas M.J."/>
            <person name="Vlasova A."/>
            <person name="Wirthensohn M."/>
            <person name="Garcia-Mas J."/>
            <person name="Gabaldon T."/>
            <person name="Casacuberta J.M."/>
            <person name="Arus P."/>
        </authorList>
    </citation>
    <scope>NUCLEOTIDE SEQUENCE [LARGE SCALE GENOMIC DNA]</scope>
    <source>
        <strain evidence="3">cv. Texas</strain>
    </source>
</reference>
<name>A0A5E4E6C1_PRUDU</name>
<proteinExistence type="predicted"/>
<dbReference type="Proteomes" id="UP001054821">
    <property type="component" value="Chromosome 2"/>
</dbReference>
<dbReference type="AlphaFoldDB" id="A0A5E4E6C1"/>
<protein>
    <submittedName>
        <fullName evidence="2">Uncharacterized protein</fullName>
    </submittedName>
</protein>
<evidence type="ECO:0000313" key="3">
    <source>
        <dbReference type="Proteomes" id="UP000327085"/>
    </source>
</evidence>